<dbReference type="OrthoDB" id="3292271at2"/>
<dbReference type="EMBL" id="RFFI01000027">
    <property type="protein sequence ID" value="RMI12866.1"/>
    <property type="molecule type" value="Genomic_DNA"/>
</dbReference>
<dbReference type="RefSeq" id="WP_122148684.1">
    <property type="nucleotide sequence ID" value="NZ_RFFI01000027.1"/>
</dbReference>
<evidence type="ECO:0000313" key="2">
    <source>
        <dbReference type="Proteomes" id="UP000269289"/>
    </source>
</evidence>
<reference evidence="1 2" key="1">
    <citation type="submission" date="2018-10" db="EMBL/GenBank/DDBJ databases">
        <title>Isolation, diversity and antifungal activity of actinobacteria from wheat.</title>
        <authorList>
            <person name="Han C."/>
        </authorList>
    </citation>
    <scope>NUCLEOTIDE SEQUENCE [LARGE SCALE GENOMIC DNA]</scope>
    <source>
        <strain evidence="1 2">NEAU-YY56</strain>
    </source>
</reference>
<protein>
    <submittedName>
        <fullName evidence="1">Uncharacterized protein</fullName>
    </submittedName>
</protein>
<sequence length="199" mass="20475">MTRTTSSTSTTRTTRVRLLSIGVAATGLCAVGTGLAFAAGGGATLASPTRAVEDVARDRVDAAAAAEDAAVATDWSALPEGYTQEQYEAFWGAGFVPEDVTALEDLWSLDTTEVKARAGQLVLDGAALPFEPGTHATAPLGADETAAIDAFFAAGYQWPEVEELAALWQTDTLETKTRAGQALLDGQTLPVAPSGADLG</sequence>
<gene>
    <name evidence="1" type="ORF">EBM89_06715</name>
</gene>
<proteinExistence type="predicted"/>
<dbReference type="AlphaFoldDB" id="A0A3M2JKX8"/>
<comment type="caution">
    <text evidence="1">The sequence shown here is derived from an EMBL/GenBank/DDBJ whole genome shotgun (WGS) entry which is preliminary data.</text>
</comment>
<organism evidence="1 2">
    <name type="scientific">Cellulomonas triticagri</name>
    <dbReference type="NCBI Taxonomy" id="2483352"/>
    <lineage>
        <taxon>Bacteria</taxon>
        <taxon>Bacillati</taxon>
        <taxon>Actinomycetota</taxon>
        <taxon>Actinomycetes</taxon>
        <taxon>Micrococcales</taxon>
        <taxon>Cellulomonadaceae</taxon>
        <taxon>Cellulomonas</taxon>
    </lineage>
</organism>
<accession>A0A3M2JKX8</accession>
<dbReference type="Proteomes" id="UP000269289">
    <property type="component" value="Unassembled WGS sequence"/>
</dbReference>
<evidence type="ECO:0000313" key="1">
    <source>
        <dbReference type="EMBL" id="RMI12866.1"/>
    </source>
</evidence>
<keyword evidence="2" id="KW-1185">Reference proteome</keyword>
<name>A0A3M2JKX8_9CELL</name>